<dbReference type="InterPro" id="IPR008969">
    <property type="entry name" value="CarboxyPept-like_regulatory"/>
</dbReference>
<dbReference type="Gene3D" id="2.60.40.1120">
    <property type="entry name" value="Carboxypeptidase-like, regulatory domain"/>
    <property type="match status" value="1"/>
</dbReference>
<dbReference type="Proteomes" id="UP001321344">
    <property type="component" value="Unassembled WGS sequence"/>
</dbReference>
<comment type="caution">
    <text evidence="1">The sequence shown here is derived from an EMBL/GenBank/DDBJ whole genome shotgun (WGS) entry which is preliminary data.</text>
</comment>
<reference evidence="1 2" key="1">
    <citation type="submission" date="2023-03" db="EMBL/GenBank/DDBJ databases">
        <title>Genome sequencing of Aquirufa.</title>
        <authorList>
            <person name="Pitt A."/>
            <person name="Hahn M.W."/>
        </authorList>
    </citation>
    <scope>NUCLEOTIDE SEQUENCE [LARGE SCALE GENOMIC DNA]</scope>
    <source>
        <strain evidence="1 2">WAEICH-18A</strain>
    </source>
</reference>
<gene>
    <name evidence="1" type="ORF">PQG43_05140</name>
</gene>
<name>A0ABT6BJY4_9BACT</name>
<organism evidence="1 2">
    <name type="scientific">Aquirufa aurantiipilula</name>
    <dbReference type="NCBI Taxonomy" id="2696561"/>
    <lineage>
        <taxon>Bacteria</taxon>
        <taxon>Pseudomonadati</taxon>
        <taxon>Bacteroidota</taxon>
        <taxon>Cytophagia</taxon>
        <taxon>Cytophagales</taxon>
        <taxon>Flectobacillaceae</taxon>
        <taxon>Aquirufa</taxon>
    </lineage>
</organism>
<dbReference type="Pfam" id="PF13715">
    <property type="entry name" value="CarbopepD_reg_2"/>
    <property type="match status" value="1"/>
</dbReference>
<keyword evidence="2" id="KW-1185">Reference proteome</keyword>
<evidence type="ECO:0000313" key="2">
    <source>
        <dbReference type="Proteomes" id="UP001321344"/>
    </source>
</evidence>
<protein>
    <submittedName>
        <fullName evidence="1">Carboxypeptidase-like regulatory domain-containing protein</fullName>
    </submittedName>
</protein>
<accession>A0ABT6BJY4</accession>
<evidence type="ECO:0000313" key="1">
    <source>
        <dbReference type="EMBL" id="MDF5690239.1"/>
    </source>
</evidence>
<sequence length="97" mass="10991">MLVFLYLFFITFSEPQTIHGHIKDQSGNPLAGVRIDMNHCKTFSDNNGDFTIKSATENCQIRFSAIGYTTNIQSVKALQHELNVFLKEQSPEISQQP</sequence>
<proteinExistence type="predicted"/>
<dbReference type="RefSeq" id="WP_223143610.1">
    <property type="nucleotide sequence ID" value="NZ_CBCSDE010000005.1"/>
</dbReference>
<dbReference type="SUPFAM" id="SSF49464">
    <property type="entry name" value="Carboxypeptidase regulatory domain-like"/>
    <property type="match status" value="1"/>
</dbReference>
<dbReference type="EMBL" id="JARJOW010000003">
    <property type="protein sequence ID" value="MDF5690239.1"/>
    <property type="molecule type" value="Genomic_DNA"/>
</dbReference>